<keyword evidence="8" id="KW-0443">Lipid metabolism</keyword>
<evidence type="ECO:0000256" key="1">
    <source>
        <dbReference type="ARBA" id="ARBA00004275"/>
    </source>
</evidence>
<keyword evidence="10" id="KW-0275">Fatty acid biosynthesis</keyword>
<name>A0AAW5F3P6_CLOSY</name>
<evidence type="ECO:0000256" key="19">
    <source>
        <dbReference type="ARBA" id="ARBA00049386"/>
    </source>
</evidence>
<dbReference type="PANTHER" id="PTHR24317">
    <property type="entry name" value="PEROXISOMAL TRANS-2-ENOYL-COA REDUCTASE"/>
    <property type="match status" value="1"/>
</dbReference>
<evidence type="ECO:0000256" key="16">
    <source>
        <dbReference type="ARBA" id="ARBA00048686"/>
    </source>
</evidence>
<comment type="catalytic activity">
    <reaction evidence="17">
        <text>(2E)-hexenoyl-CoA + NADPH + H(+) = hexanoyl-CoA + NADP(+)</text>
        <dbReference type="Rhea" id="RHEA:44956"/>
        <dbReference type="ChEBI" id="CHEBI:15378"/>
        <dbReference type="ChEBI" id="CHEBI:57783"/>
        <dbReference type="ChEBI" id="CHEBI:58349"/>
        <dbReference type="ChEBI" id="CHEBI:62077"/>
        <dbReference type="ChEBI" id="CHEBI:62620"/>
    </reaction>
    <physiologicalReaction direction="left-to-right" evidence="17">
        <dbReference type="Rhea" id="RHEA:44957"/>
    </physiologicalReaction>
</comment>
<proteinExistence type="predicted"/>
<reference evidence="21" key="1">
    <citation type="journal article" date="2022" name="Cell Host Microbe">
        <title>Colonization of the live biotherapeutic product VE303 and modulation of the microbiota and metabolites in healthy volunteers.</title>
        <authorList>
            <person name="Dsouza M."/>
            <person name="Menon R."/>
            <person name="Crossette E."/>
            <person name="Bhattarai S.K."/>
            <person name="Schneider J."/>
            <person name="Kim Y.G."/>
            <person name="Reddy S."/>
            <person name="Caballero S."/>
            <person name="Felix C."/>
            <person name="Cornacchione L."/>
            <person name="Hendrickson J."/>
            <person name="Watson A.R."/>
            <person name="Minot S.S."/>
            <person name="Greenfield N."/>
            <person name="Schopf L."/>
            <person name="Szabady R."/>
            <person name="Patarroyo J."/>
            <person name="Smith W."/>
            <person name="Harrison P."/>
            <person name="Kuijper E.J."/>
            <person name="Kelly C.P."/>
            <person name="Olle B."/>
            <person name="Bobilev D."/>
            <person name="Silber J.L."/>
            <person name="Bucci V."/>
            <person name="Roberts B."/>
            <person name="Faith J."/>
            <person name="Norman J.M."/>
        </authorList>
    </citation>
    <scope>NUCLEOTIDE SEQUENCE</scope>
    <source>
        <strain evidence="21">VE303-04</strain>
    </source>
</reference>
<organism evidence="21 22">
    <name type="scientific">Clostridium symbiosum</name>
    <name type="common">Bacteroides symbiosus</name>
    <dbReference type="NCBI Taxonomy" id="1512"/>
    <lineage>
        <taxon>Bacteria</taxon>
        <taxon>Bacillati</taxon>
        <taxon>Bacillota</taxon>
        <taxon>Clostridia</taxon>
        <taxon>Lachnospirales</taxon>
        <taxon>Lachnospiraceae</taxon>
        <taxon>Otoolea</taxon>
    </lineage>
</organism>
<comment type="catalytic activity">
    <reaction evidence="18">
        <text>a (2E)-enoyl-CoA + NADPH + H(+) = a 2,3-saturated acyl-CoA + NADP(+)</text>
        <dbReference type="Rhea" id="RHEA:33763"/>
        <dbReference type="ChEBI" id="CHEBI:15378"/>
        <dbReference type="ChEBI" id="CHEBI:57783"/>
        <dbReference type="ChEBI" id="CHEBI:58349"/>
        <dbReference type="ChEBI" id="CHEBI:58856"/>
        <dbReference type="ChEBI" id="CHEBI:65111"/>
        <dbReference type="EC" id="1.3.1.38"/>
    </reaction>
    <physiologicalReaction direction="left-to-right" evidence="18">
        <dbReference type="Rhea" id="RHEA:33764"/>
    </physiologicalReaction>
</comment>
<comment type="catalytic activity">
    <reaction evidence="19">
        <text>(2E)-decenoyl-CoA + NADPH + H(+) = decanoyl-CoA + NADP(+)</text>
        <dbReference type="Rhea" id="RHEA:44960"/>
        <dbReference type="ChEBI" id="CHEBI:15378"/>
        <dbReference type="ChEBI" id="CHEBI:57783"/>
        <dbReference type="ChEBI" id="CHEBI:58349"/>
        <dbReference type="ChEBI" id="CHEBI:61406"/>
        <dbReference type="ChEBI" id="CHEBI:61430"/>
    </reaction>
    <physiologicalReaction direction="left-to-right" evidence="19">
        <dbReference type="Rhea" id="RHEA:44961"/>
    </physiologicalReaction>
</comment>
<evidence type="ECO:0000313" key="21">
    <source>
        <dbReference type="EMBL" id="MCK0086522.1"/>
    </source>
</evidence>
<dbReference type="EMBL" id="JAINVB010000001">
    <property type="protein sequence ID" value="MCK0086522.1"/>
    <property type="molecule type" value="Genomic_DNA"/>
</dbReference>
<evidence type="ECO:0000256" key="2">
    <source>
        <dbReference type="ARBA" id="ARBA00005189"/>
    </source>
</evidence>
<evidence type="ECO:0000256" key="7">
    <source>
        <dbReference type="ARBA" id="ARBA00023002"/>
    </source>
</evidence>
<sequence>MGTARIDQMDQVRAEKAGKTVEEIRQSAFASIPLGRYGKPEEYGKLAAFLLAPSNTYITGQTVLVDGGMVKAF</sequence>
<evidence type="ECO:0000256" key="4">
    <source>
        <dbReference type="ARBA" id="ARBA00022553"/>
    </source>
</evidence>
<evidence type="ECO:0000256" key="12">
    <source>
        <dbReference type="ARBA" id="ARBA00038622"/>
    </source>
</evidence>
<evidence type="ECO:0000256" key="5">
    <source>
        <dbReference type="ARBA" id="ARBA00022832"/>
    </source>
</evidence>
<comment type="subcellular location">
    <subcellularLocation>
        <location evidence="1">Peroxisome</location>
    </subcellularLocation>
</comment>
<evidence type="ECO:0000256" key="10">
    <source>
        <dbReference type="ARBA" id="ARBA00023160"/>
    </source>
</evidence>
<evidence type="ECO:0000256" key="8">
    <source>
        <dbReference type="ARBA" id="ARBA00023098"/>
    </source>
</evidence>
<keyword evidence="6" id="KW-0521">NADP</keyword>
<evidence type="ECO:0000256" key="17">
    <source>
        <dbReference type="ARBA" id="ARBA00049108"/>
    </source>
</evidence>
<gene>
    <name evidence="21" type="ORF">K5I21_11690</name>
</gene>
<evidence type="ECO:0000256" key="18">
    <source>
        <dbReference type="ARBA" id="ARBA00049251"/>
    </source>
</evidence>
<dbReference type="GO" id="GO:0019166">
    <property type="term" value="F:trans-2-enoyl-CoA reductase (NADPH) activity"/>
    <property type="evidence" value="ECO:0007669"/>
    <property type="project" value="UniProtKB-EC"/>
</dbReference>
<dbReference type="InterPro" id="IPR002347">
    <property type="entry name" value="SDR_fam"/>
</dbReference>
<dbReference type="PANTHER" id="PTHR24317:SF7">
    <property type="entry name" value="PEROXISOMAL TRANS-2-ENOYL-COA REDUCTASE"/>
    <property type="match status" value="1"/>
</dbReference>
<evidence type="ECO:0000256" key="13">
    <source>
        <dbReference type="ARBA" id="ARBA00038849"/>
    </source>
</evidence>
<keyword evidence="5" id="KW-0276">Fatty acid metabolism</keyword>
<comment type="catalytic activity">
    <reaction evidence="16">
        <text>(2E)-tetradecenoyl-CoA + NADPH + H(+) = tetradecanoyl-CoA + NADP(+)</text>
        <dbReference type="Rhea" id="RHEA:44968"/>
        <dbReference type="ChEBI" id="CHEBI:15378"/>
        <dbReference type="ChEBI" id="CHEBI:57385"/>
        <dbReference type="ChEBI" id="CHEBI:57783"/>
        <dbReference type="ChEBI" id="CHEBI:58349"/>
        <dbReference type="ChEBI" id="CHEBI:61405"/>
    </reaction>
    <physiologicalReaction direction="left-to-right" evidence="16">
        <dbReference type="Rhea" id="RHEA:44969"/>
    </physiologicalReaction>
</comment>
<evidence type="ECO:0000256" key="15">
    <source>
        <dbReference type="ARBA" id="ARBA00047570"/>
    </source>
</evidence>
<keyword evidence="9" id="KW-0576">Peroxisome</keyword>
<dbReference type="EC" id="1.3.1.38" evidence="13"/>
<comment type="catalytic activity">
    <reaction evidence="20">
        <text>(2E)-octenoyl-CoA + NADPH + H(+) = octanoyl-CoA + NADP(+)</text>
        <dbReference type="Rhea" id="RHEA:44952"/>
        <dbReference type="ChEBI" id="CHEBI:15378"/>
        <dbReference type="ChEBI" id="CHEBI:57386"/>
        <dbReference type="ChEBI" id="CHEBI:57783"/>
        <dbReference type="ChEBI" id="CHEBI:58349"/>
        <dbReference type="ChEBI" id="CHEBI:62242"/>
    </reaction>
    <physiologicalReaction direction="left-to-right" evidence="20">
        <dbReference type="Rhea" id="RHEA:44953"/>
    </physiologicalReaction>
</comment>
<evidence type="ECO:0000256" key="14">
    <source>
        <dbReference type="ARBA" id="ARBA00041063"/>
    </source>
</evidence>
<protein>
    <recommendedName>
        <fullName evidence="14">Peroxisomal trans-2-enoyl-CoA reductase</fullName>
        <ecNumber evidence="13">1.3.1.38</ecNumber>
    </recommendedName>
</protein>
<dbReference type="Proteomes" id="UP001203136">
    <property type="component" value="Unassembled WGS sequence"/>
</dbReference>
<dbReference type="AlphaFoldDB" id="A0AAW5F3P6"/>
<evidence type="ECO:0000256" key="11">
    <source>
        <dbReference type="ARBA" id="ARBA00037124"/>
    </source>
</evidence>
<dbReference type="SUPFAM" id="SSF51735">
    <property type="entry name" value="NAD(P)-binding Rossmann-fold domains"/>
    <property type="match status" value="1"/>
</dbReference>
<dbReference type="InterPro" id="IPR036291">
    <property type="entry name" value="NAD(P)-bd_dom_sf"/>
</dbReference>
<comment type="catalytic activity">
    <reaction evidence="15">
        <text>(2E)-dodecenoyl-CoA + NADPH + H(+) = dodecanoyl-CoA + NADP(+)</text>
        <dbReference type="Rhea" id="RHEA:44964"/>
        <dbReference type="ChEBI" id="CHEBI:15378"/>
        <dbReference type="ChEBI" id="CHEBI:57330"/>
        <dbReference type="ChEBI" id="CHEBI:57375"/>
        <dbReference type="ChEBI" id="CHEBI:57783"/>
        <dbReference type="ChEBI" id="CHEBI:58349"/>
    </reaction>
    <physiologicalReaction direction="left-to-right" evidence="15">
        <dbReference type="Rhea" id="RHEA:44965"/>
    </physiologicalReaction>
</comment>
<dbReference type="Gene3D" id="3.40.50.720">
    <property type="entry name" value="NAD(P)-binding Rossmann-like Domain"/>
    <property type="match status" value="1"/>
</dbReference>
<evidence type="ECO:0000256" key="3">
    <source>
        <dbReference type="ARBA" id="ARBA00022516"/>
    </source>
</evidence>
<dbReference type="InterPro" id="IPR052388">
    <property type="entry name" value="Peroxisomal_t2-enoyl-CoA_red"/>
</dbReference>
<evidence type="ECO:0000256" key="9">
    <source>
        <dbReference type="ARBA" id="ARBA00023140"/>
    </source>
</evidence>
<keyword evidence="3" id="KW-0444">Lipid biosynthesis</keyword>
<dbReference type="Pfam" id="PF13561">
    <property type="entry name" value="adh_short_C2"/>
    <property type="match status" value="1"/>
</dbReference>
<keyword evidence="4" id="KW-0597">Phosphoprotein</keyword>
<keyword evidence="7" id="KW-0560">Oxidoreductase</keyword>
<comment type="function">
    <text evidence="11">Participates in chain elongation of fatty acids. Catalyzes the reduction of trans-2-enoyl-CoAs of varying chain lengths from 6:1 to 16:1, having maximum activity with 10:1 CoA. Has no 2,4-dienoyl-CoA reductase activity.</text>
</comment>
<accession>A0AAW5F3P6</accession>
<comment type="subunit">
    <text evidence="12">Interacts with PEX5, probably required to target it into peroxisomes.</text>
</comment>
<evidence type="ECO:0000256" key="20">
    <source>
        <dbReference type="ARBA" id="ARBA00049559"/>
    </source>
</evidence>
<comment type="caution">
    <text evidence="21">The sequence shown here is derived from an EMBL/GenBank/DDBJ whole genome shotgun (WGS) entry which is preliminary data.</text>
</comment>
<dbReference type="GO" id="GO:0006633">
    <property type="term" value="P:fatty acid biosynthetic process"/>
    <property type="evidence" value="ECO:0007669"/>
    <property type="project" value="UniProtKB-KW"/>
</dbReference>
<comment type="pathway">
    <text evidence="2">Lipid metabolism.</text>
</comment>
<evidence type="ECO:0000256" key="6">
    <source>
        <dbReference type="ARBA" id="ARBA00022857"/>
    </source>
</evidence>
<evidence type="ECO:0000313" key="22">
    <source>
        <dbReference type="Proteomes" id="UP001203136"/>
    </source>
</evidence>